<reference evidence="7" key="1">
    <citation type="submission" date="2013-06" db="EMBL/GenBank/DDBJ databases">
        <title>Complete Genome Sequence of Hyperthermophilic Palaeococcus pacificus DY20341T, Isolated from a Deep-Sea Hydrothermal Sediments.</title>
        <authorList>
            <person name="Zeng X."/>
            <person name="Shao Z."/>
        </authorList>
    </citation>
    <scope>NUCLEOTIDE SEQUENCE [LARGE SCALE GENOMIC DNA]</scope>
    <source>
        <strain evidence="7">DY20341</strain>
    </source>
</reference>
<dbReference type="PIRSF" id="PIRSF036979">
    <property type="entry name" value="Arginase"/>
    <property type="match status" value="1"/>
</dbReference>
<keyword evidence="7" id="KW-1185">Reference proteome</keyword>
<dbReference type="Proteomes" id="UP000027981">
    <property type="component" value="Chromosome"/>
</dbReference>
<dbReference type="GeneID" id="24841731"/>
<feature type="binding site" evidence="4">
    <location>
        <position position="214"/>
    </location>
    <ligand>
        <name>Mn(2+)</name>
        <dbReference type="ChEBI" id="CHEBI:29035"/>
        <label>1</label>
    </ligand>
</feature>
<organism evidence="6 7">
    <name type="scientific">Palaeococcus pacificus DY20341</name>
    <dbReference type="NCBI Taxonomy" id="1343739"/>
    <lineage>
        <taxon>Archaea</taxon>
        <taxon>Methanobacteriati</taxon>
        <taxon>Methanobacteriota</taxon>
        <taxon>Thermococci</taxon>
        <taxon>Thermococcales</taxon>
        <taxon>Thermococcaceae</taxon>
        <taxon>Palaeococcus</taxon>
    </lineage>
</organism>
<dbReference type="GO" id="GO:0008783">
    <property type="term" value="F:agmatinase activity"/>
    <property type="evidence" value="ECO:0007669"/>
    <property type="project" value="TreeGrafter"/>
</dbReference>
<dbReference type="GO" id="GO:0046872">
    <property type="term" value="F:metal ion binding"/>
    <property type="evidence" value="ECO:0007669"/>
    <property type="project" value="UniProtKB-KW"/>
</dbReference>
<dbReference type="AlphaFoldDB" id="A0A075LRR8"/>
<dbReference type="EMBL" id="CP006019">
    <property type="protein sequence ID" value="AIF69024.1"/>
    <property type="molecule type" value="Genomic_DNA"/>
</dbReference>
<sequence>MDELLFFGIPQSEDPNLYVLGIPWDASSSFRRGAREGPKTIRASTTGLLYNSFSESLIDLSKLWRYKDLGDVETEGRTFMDVYEDVRKTVKENYKREALFLFLGGDHSITYHSVRAIKEASNEDFGLIYFDAHPDLYNAYDGSKYSHACVVRRLVEEGVVDPKNVIQIGIRAPTKEQIEFAEENGIKIISAGELYKSPNVKIKLKRAYLSFDMDVLDPAYCPGVGNPEPGGLSTRKLLEVVYQINTKIIGFDIVELAPQYDYNGISGFVAAKIIREVLAAAGKYHFCSGI</sequence>
<feature type="binding site" evidence="4">
    <location>
        <position position="107"/>
    </location>
    <ligand>
        <name>Mn(2+)</name>
        <dbReference type="ChEBI" id="CHEBI:29035"/>
        <label>1</label>
    </ligand>
</feature>
<dbReference type="NCBIfam" id="TIGR01230">
    <property type="entry name" value="agmatinase"/>
    <property type="match status" value="1"/>
</dbReference>
<dbReference type="eggNOG" id="arCOG01700">
    <property type="taxonomic scope" value="Archaea"/>
</dbReference>
<evidence type="ECO:0000256" key="4">
    <source>
        <dbReference type="PIRSR" id="PIRSR036979-1"/>
    </source>
</evidence>
<dbReference type="KEGG" id="ppac:PAP_03020"/>
<dbReference type="Pfam" id="PF00491">
    <property type="entry name" value="Arginase"/>
    <property type="match status" value="1"/>
</dbReference>
<gene>
    <name evidence="6" type="ORF">PAP_03020</name>
</gene>
<dbReference type="Gene3D" id="3.40.800.10">
    <property type="entry name" value="Ureohydrolase domain"/>
    <property type="match status" value="1"/>
</dbReference>
<evidence type="ECO:0000256" key="2">
    <source>
        <dbReference type="ARBA" id="ARBA00022723"/>
    </source>
</evidence>
<feature type="binding site" evidence="4">
    <location>
        <position position="131"/>
    </location>
    <ligand>
        <name>Mn(2+)</name>
        <dbReference type="ChEBI" id="CHEBI:29035"/>
        <label>1</label>
    </ligand>
</feature>
<proteinExistence type="inferred from homology"/>
<dbReference type="InterPro" id="IPR005925">
    <property type="entry name" value="Agmatinase-rel"/>
</dbReference>
<dbReference type="InterPro" id="IPR020855">
    <property type="entry name" value="Ureohydrolase_Mn_BS"/>
</dbReference>
<feature type="binding site" evidence="4">
    <location>
        <position position="212"/>
    </location>
    <ligand>
        <name>Mn(2+)</name>
        <dbReference type="ChEBI" id="CHEBI:29035"/>
        <label>1</label>
    </ligand>
</feature>
<keyword evidence="4" id="KW-0464">Manganese</keyword>
<dbReference type="SUPFAM" id="SSF52768">
    <property type="entry name" value="Arginase/deacetylase"/>
    <property type="match status" value="1"/>
</dbReference>
<dbReference type="PANTHER" id="PTHR11358">
    <property type="entry name" value="ARGINASE/AGMATINASE"/>
    <property type="match status" value="1"/>
</dbReference>
<dbReference type="HOGENOM" id="CLU_039478_0_2_2"/>
<dbReference type="GO" id="GO:0033389">
    <property type="term" value="P:putrescine biosynthetic process from arginine, via agmatine"/>
    <property type="evidence" value="ECO:0007669"/>
    <property type="project" value="TreeGrafter"/>
</dbReference>
<dbReference type="STRING" id="1343739.PAP_03020"/>
<dbReference type="CDD" id="cd11593">
    <property type="entry name" value="Agmatinase-like_2"/>
    <property type="match status" value="1"/>
</dbReference>
<evidence type="ECO:0000256" key="1">
    <source>
        <dbReference type="ARBA" id="ARBA00009227"/>
    </source>
</evidence>
<protein>
    <recommendedName>
        <fullName evidence="8">Agmatinase</fullName>
    </recommendedName>
</protein>
<feature type="binding site" evidence="4">
    <location>
        <position position="135"/>
    </location>
    <ligand>
        <name>Mn(2+)</name>
        <dbReference type="ChEBI" id="CHEBI:29035"/>
        <label>1</label>
    </ligand>
</feature>
<dbReference type="PROSITE" id="PS51409">
    <property type="entry name" value="ARGINASE_2"/>
    <property type="match status" value="1"/>
</dbReference>
<dbReference type="PROSITE" id="PS01053">
    <property type="entry name" value="ARGINASE_1"/>
    <property type="match status" value="1"/>
</dbReference>
<dbReference type="InterPro" id="IPR023696">
    <property type="entry name" value="Ureohydrolase_dom_sf"/>
</dbReference>
<evidence type="ECO:0000313" key="6">
    <source>
        <dbReference type="EMBL" id="AIF69024.1"/>
    </source>
</evidence>
<evidence type="ECO:0008006" key="8">
    <source>
        <dbReference type="Google" id="ProtNLM"/>
    </source>
</evidence>
<keyword evidence="2 4" id="KW-0479">Metal-binding</keyword>
<accession>A0A075LRR8</accession>
<keyword evidence="3 5" id="KW-0378">Hydrolase</keyword>
<dbReference type="RefSeq" id="WP_236627005.1">
    <property type="nucleotide sequence ID" value="NZ_CP006019.1"/>
</dbReference>
<dbReference type="PANTHER" id="PTHR11358:SF26">
    <property type="entry name" value="GUANIDINO ACID HYDROLASE, MITOCHONDRIAL"/>
    <property type="match status" value="1"/>
</dbReference>
<dbReference type="InterPro" id="IPR006035">
    <property type="entry name" value="Ureohydrolase"/>
</dbReference>
<evidence type="ECO:0000256" key="5">
    <source>
        <dbReference type="RuleBase" id="RU003684"/>
    </source>
</evidence>
<reference evidence="6 7" key="2">
    <citation type="journal article" date="2015" name="Genome Announc.">
        <title>Complete Genome Sequence of Hyperthermophilic Piezophilic Archaeon Palaeococcus pacificus DY20341T, Isolated from Deep-Sea Hydrothermal Sediments.</title>
        <authorList>
            <person name="Zeng X."/>
            <person name="Jebbar M."/>
            <person name="Shao Z."/>
        </authorList>
    </citation>
    <scope>NUCLEOTIDE SEQUENCE [LARGE SCALE GENOMIC DNA]</scope>
    <source>
        <strain evidence="6 7">DY20341</strain>
    </source>
</reference>
<feature type="binding site" evidence="4">
    <location>
        <position position="133"/>
    </location>
    <ligand>
        <name>Mn(2+)</name>
        <dbReference type="ChEBI" id="CHEBI:29035"/>
        <label>1</label>
    </ligand>
</feature>
<comment type="similarity">
    <text evidence="1">Belongs to the arginase family. Agmatinase subfamily.</text>
</comment>
<evidence type="ECO:0000313" key="7">
    <source>
        <dbReference type="Proteomes" id="UP000027981"/>
    </source>
</evidence>
<name>A0A075LRR8_9EURY</name>
<comment type="cofactor">
    <cofactor evidence="4">
        <name>Mn(2+)</name>
        <dbReference type="ChEBI" id="CHEBI:29035"/>
    </cofactor>
    <text evidence="4">Binds 2 manganese ions per subunit.</text>
</comment>
<evidence type="ECO:0000256" key="3">
    <source>
        <dbReference type="ARBA" id="ARBA00022801"/>
    </source>
</evidence>